<evidence type="ECO:0000313" key="1">
    <source>
        <dbReference type="EMBL" id="GMS82330.1"/>
    </source>
</evidence>
<feature type="non-terminal residue" evidence="1">
    <location>
        <position position="115"/>
    </location>
</feature>
<protein>
    <submittedName>
        <fullName evidence="1">Uncharacterized protein</fullName>
    </submittedName>
</protein>
<organism evidence="1 2">
    <name type="scientific">Pristionchus entomophagus</name>
    <dbReference type="NCBI Taxonomy" id="358040"/>
    <lineage>
        <taxon>Eukaryota</taxon>
        <taxon>Metazoa</taxon>
        <taxon>Ecdysozoa</taxon>
        <taxon>Nematoda</taxon>
        <taxon>Chromadorea</taxon>
        <taxon>Rhabditida</taxon>
        <taxon>Rhabditina</taxon>
        <taxon>Diplogasteromorpha</taxon>
        <taxon>Diplogasteroidea</taxon>
        <taxon>Neodiplogasteridae</taxon>
        <taxon>Pristionchus</taxon>
    </lineage>
</organism>
<name>A0AAV5SIP4_9BILA</name>
<sequence length="115" mass="13064">HFKYLTIVDHTATILEMLRPNHVNRLVFNVSDMIIEPNTFIREAVRRVSSVDIVDDEGLIIQVSQTIVDSCAAKFHWLKAQPNIATSHETETTSGVSSSDVNPIIFYFFGRPNYL</sequence>
<keyword evidence="2" id="KW-1185">Reference proteome</keyword>
<feature type="non-terminal residue" evidence="1">
    <location>
        <position position="1"/>
    </location>
</feature>
<evidence type="ECO:0000313" key="2">
    <source>
        <dbReference type="Proteomes" id="UP001432027"/>
    </source>
</evidence>
<reference evidence="1" key="1">
    <citation type="submission" date="2023-10" db="EMBL/GenBank/DDBJ databases">
        <title>Genome assembly of Pristionchus species.</title>
        <authorList>
            <person name="Yoshida K."/>
            <person name="Sommer R.J."/>
        </authorList>
    </citation>
    <scope>NUCLEOTIDE SEQUENCE</scope>
    <source>
        <strain evidence="1">RS0144</strain>
    </source>
</reference>
<dbReference type="Proteomes" id="UP001432027">
    <property type="component" value="Unassembled WGS sequence"/>
</dbReference>
<proteinExistence type="predicted"/>
<gene>
    <name evidence="1" type="ORF">PENTCL1PPCAC_4505</name>
</gene>
<dbReference type="EMBL" id="BTSX01000002">
    <property type="protein sequence ID" value="GMS82330.1"/>
    <property type="molecule type" value="Genomic_DNA"/>
</dbReference>
<dbReference type="AlphaFoldDB" id="A0AAV5SIP4"/>
<comment type="caution">
    <text evidence="1">The sequence shown here is derived from an EMBL/GenBank/DDBJ whole genome shotgun (WGS) entry which is preliminary data.</text>
</comment>
<accession>A0AAV5SIP4</accession>